<feature type="compositionally biased region" description="Basic and acidic residues" evidence="1">
    <location>
        <begin position="631"/>
        <end position="640"/>
    </location>
</feature>
<feature type="compositionally biased region" description="Basic residues" evidence="1">
    <location>
        <begin position="693"/>
        <end position="702"/>
    </location>
</feature>
<sequence>MILVNPQVVVPADKYYTTVEKLQEDFLNQNQEAYSSIVDKYTCLAHGLAPSPSKSRKDKISLKNYLENHKPDKKLPVSLLSSFNGSLCSVQPNTSVGTLQDDDIEKEVESFLQKRKAKLGLLPEYELKAIDSPCVSFEKEESQEDLIHVRSRLTCSGRQLRNAHQETRTSRQSKKAISGTNIKDLTGTKGKDQSVKPLTFPLETSHRKRGRPRKIETTQNDRTVPEVWKGIESDESCAVRQNIMVKKRGRPKGSSIGKSISSYQSVIIENPRKHTSRTINSTYNNTLSESVTVSNRDRPVKTTRKVVKECVVQKKRTNPIKSAENCVKLRGKLKMDHQDSLKSNNNIQVNPKLKSTDMTPRSAAGKNVGCLFSVDSNQARIILTKELGTVFLPAQILQCKELTKEKKVNEKHVTSTLKIKNQDKGEGEQKESQSCDGNSVLAPAHEGDRGKPGKGQRKTKGKVKKSELLTSDVITASKLTIYDLPDEEEKEEEIIDVKGRDRKAIRKSSVCAEKILTDDRVSGPMQGSQFDHISSEADHCLEEVSEIQEKRQEPANKENYNAKNNTKEKQMKKQPSNQRNIKQTMTQESKQPLDSVKKDEKTRLHSVSTKSHFELQLSPEEETGTDSTQEEEAKSSDKARLRPTIIKRPQGNESKEKVAECTSSEEKMQSKIKEKKKSRGSDTQTVKVDQIKSKHHPVKERKPHQECQTTSQKLTKKHSVGSKELTQSMGVGDDIEKQADINMTRKQVKRIGEGDKKKVQDLNTDTYQNTLYHETSLQSSPEKITDSDCTREQTTNSSIKAKFRPLINQRLTRERGYLVMKLVNVNAKKKRIFDFGISSDEEDNERTEVVIKKRKGNDSQTGNNNNKVTEKKIHQENQPESSKESTINSNHTDVSKTHQKDQSLLQKHTKQTASQDLWNKREYVLAGIDAPNKRKKTSGEHKRKRPPEDQCHIVSSTETEDDVLIFPTPKRKTVCDKGSPNVHDDPCAKRNNREDFIAPSGVSNKSWIKSTVSVSESIQEERDRKNHTNTSNRIISRFTRTACLPKPSKTMTPPDEPEEDEEFHRLEIGSVSILTGSHHTSLRSIIRNCFGSHVLDSQSQVERSQTSQLCTSSVVTSSKVRSFWELDSDDDGVGDDVVQSLSRDPKNTTEDVTVMSESTSSHCPATSTSRIPSYRELGPERWLAAIKAMRNNKKSVKTSFTSK</sequence>
<feature type="region of interest" description="Disordered" evidence="1">
    <location>
        <begin position="159"/>
        <end position="218"/>
    </location>
</feature>
<feature type="compositionally biased region" description="Basic and acidic residues" evidence="1">
    <location>
        <begin position="533"/>
        <end position="556"/>
    </location>
</feature>
<feature type="compositionally biased region" description="Basic residues" evidence="1">
    <location>
        <begin position="933"/>
        <end position="945"/>
    </location>
</feature>
<feature type="compositionally biased region" description="Polar residues" evidence="1">
    <location>
        <begin position="858"/>
        <end position="867"/>
    </location>
</feature>
<evidence type="ECO:0000256" key="1">
    <source>
        <dbReference type="SAM" id="MobiDB-lite"/>
    </source>
</evidence>
<evidence type="ECO:0000313" key="2">
    <source>
        <dbReference type="EMBL" id="KAK4326673.1"/>
    </source>
</evidence>
<feature type="compositionally biased region" description="Polar residues" evidence="1">
    <location>
        <begin position="773"/>
        <end position="782"/>
    </location>
</feature>
<feature type="compositionally biased region" description="Acidic residues" evidence="1">
    <location>
        <begin position="619"/>
        <end position="630"/>
    </location>
</feature>
<feature type="compositionally biased region" description="Polar residues" evidence="1">
    <location>
        <begin position="573"/>
        <end position="592"/>
    </location>
</feature>
<proteinExistence type="predicted"/>
<feature type="compositionally biased region" description="Basic and acidic residues" evidence="1">
    <location>
        <begin position="868"/>
        <end position="883"/>
    </location>
</feature>
<feature type="region of interest" description="Disordered" evidence="1">
    <location>
        <begin position="419"/>
        <end position="465"/>
    </location>
</feature>
<gene>
    <name evidence="2" type="ORF">Pmani_002832</name>
</gene>
<feature type="region of interest" description="Disordered" evidence="1">
    <location>
        <begin position="519"/>
        <end position="737"/>
    </location>
</feature>
<accession>A0AAE1UJ17</accession>
<feature type="compositionally biased region" description="Basic and acidic residues" evidence="1">
    <location>
        <begin position="653"/>
        <end position="672"/>
    </location>
</feature>
<keyword evidence="3" id="KW-1185">Reference proteome</keyword>
<feature type="region of interest" description="Disordered" evidence="1">
    <location>
        <begin position="851"/>
        <end position="913"/>
    </location>
</feature>
<feature type="region of interest" description="Disordered" evidence="1">
    <location>
        <begin position="929"/>
        <end position="950"/>
    </location>
</feature>
<organism evidence="2 3">
    <name type="scientific">Petrolisthes manimaculis</name>
    <dbReference type="NCBI Taxonomy" id="1843537"/>
    <lineage>
        <taxon>Eukaryota</taxon>
        <taxon>Metazoa</taxon>
        <taxon>Ecdysozoa</taxon>
        <taxon>Arthropoda</taxon>
        <taxon>Crustacea</taxon>
        <taxon>Multicrustacea</taxon>
        <taxon>Malacostraca</taxon>
        <taxon>Eumalacostraca</taxon>
        <taxon>Eucarida</taxon>
        <taxon>Decapoda</taxon>
        <taxon>Pleocyemata</taxon>
        <taxon>Anomura</taxon>
        <taxon>Galatheoidea</taxon>
        <taxon>Porcellanidae</taxon>
        <taxon>Petrolisthes</taxon>
    </lineage>
</organism>
<feature type="compositionally biased region" description="Basic and acidic residues" evidence="1">
    <location>
        <begin position="420"/>
        <end position="433"/>
    </location>
</feature>
<feature type="region of interest" description="Disordered" evidence="1">
    <location>
        <begin position="773"/>
        <end position="796"/>
    </location>
</feature>
<evidence type="ECO:0000313" key="3">
    <source>
        <dbReference type="Proteomes" id="UP001292094"/>
    </source>
</evidence>
<dbReference type="EMBL" id="JAWZYT010000203">
    <property type="protein sequence ID" value="KAK4326673.1"/>
    <property type="molecule type" value="Genomic_DNA"/>
</dbReference>
<name>A0AAE1UJ17_9EUCA</name>
<feature type="compositionally biased region" description="Polar residues" evidence="1">
    <location>
        <begin position="902"/>
        <end position="913"/>
    </location>
</feature>
<dbReference type="AlphaFoldDB" id="A0AAE1UJ17"/>
<feature type="region of interest" description="Disordered" evidence="1">
    <location>
        <begin position="337"/>
        <end position="361"/>
    </location>
</feature>
<dbReference type="Proteomes" id="UP001292094">
    <property type="component" value="Unassembled WGS sequence"/>
</dbReference>
<protein>
    <submittedName>
        <fullName evidence="2">Uncharacterized protein</fullName>
    </submittedName>
</protein>
<reference evidence="2" key="1">
    <citation type="submission" date="2023-11" db="EMBL/GenBank/DDBJ databases">
        <title>Genome assemblies of two species of porcelain crab, Petrolisthes cinctipes and Petrolisthes manimaculis (Anomura: Porcellanidae).</title>
        <authorList>
            <person name="Angst P."/>
        </authorList>
    </citation>
    <scope>NUCLEOTIDE SEQUENCE</scope>
    <source>
        <strain evidence="2">PB745_02</strain>
        <tissue evidence="2">Gill</tissue>
    </source>
</reference>
<comment type="caution">
    <text evidence="2">The sequence shown here is derived from an EMBL/GenBank/DDBJ whole genome shotgun (WGS) entry which is preliminary data.</text>
</comment>
<feature type="compositionally biased region" description="Basic residues" evidence="1">
    <location>
        <begin position="452"/>
        <end position="463"/>
    </location>
</feature>